<proteinExistence type="predicted"/>
<protein>
    <submittedName>
        <fullName evidence="1">Uncharacterized protein</fullName>
    </submittedName>
</protein>
<evidence type="ECO:0000313" key="2">
    <source>
        <dbReference type="Proteomes" id="UP001597045"/>
    </source>
</evidence>
<name>A0ABW3MNE0_9PSEU</name>
<accession>A0ABW3MNE0</accession>
<dbReference type="Proteomes" id="UP001597045">
    <property type="component" value="Unassembled WGS sequence"/>
</dbReference>
<evidence type="ECO:0000313" key="1">
    <source>
        <dbReference type="EMBL" id="MFD1052041.1"/>
    </source>
</evidence>
<sequence length="151" mass="16256">NRRSLFADDPELLRIAVPAVDNALACVNAKGQPTDKFRSRTQVRCQMRSPAGYDMLIEFMSGPDKSPCDSAYRGIGFDTSGNGTWSGNSRAGTWEDVTFAPLDGANEKVHGVFFRTDNGTTCAVLNTTMTSLAVGTTAVHSYWVDAVQPTG</sequence>
<reference evidence="2" key="1">
    <citation type="journal article" date="2019" name="Int. J. Syst. Evol. Microbiol.">
        <title>The Global Catalogue of Microorganisms (GCM) 10K type strain sequencing project: providing services to taxonomists for standard genome sequencing and annotation.</title>
        <authorList>
            <consortium name="The Broad Institute Genomics Platform"/>
            <consortium name="The Broad Institute Genome Sequencing Center for Infectious Disease"/>
            <person name="Wu L."/>
            <person name="Ma J."/>
        </authorList>
    </citation>
    <scope>NUCLEOTIDE SEQUENCE [LARGE SCALE GENOMIC DNA]</scope>
    <source>
        <strain evidence="2">JCM 31486</strain>
    </source>
</reference>
<organism evidence="1 2">
    <name type="scientific">Kibdelosporangium lantanae</name>
    <dbReference type="NCBI Taxonomy" id="1497396"/>
    <lineage>
        <taxon>Bacteria</taxon>
        <taxon>Bacillati</taxon>
        <taxon>Actinomycetota</taxon>
        <taxon>Actinomycetes</taxon>
        <taxon>Pseudonocardiales</taxon>
        <taxon>Pseudonocardiaceae</taxon>
        <taxon>Kibdelosporangium</taxon>
    </lineage>
</organism>
<gene>
    <name evidence="1" type="ORF">ACFQ1S_43970</name>
</gene>
<dbReference type="EMBL" id="JBHTIS010004082">
    <property type="protein sequence ID" value="MFD1052041.1"/>
    <property type="molecule type" value="Genomic_DNA"/>
</dbReference>
<comment type="caution">
    <text evidence="1">The sequence shown here is derived from an EMBL/GenBank/DDBJ whole genome shotgun (WGS) entry which is preliminary data.</text>
</comment>
<keyword evidence="2" id="KW-1185">Reference proteome</keyword>
<feature type="non-terminal residue" evidence="1">
    <location>
        <position position="1"/>
    </location>
</feature>